<feature type="compositionally biased region" description="Acidic residues" evidence="4">
    <location>
        <begin position="271"/>
        <end position="283"/>
    </location>
</feature>
<evidence type="ECO:0000313" key="5">
    <source>
        <dbReference type="EMBL" id="KAH7349415.1"/>
    </source>
</evidence>
<dbReference type="GO" id="GO:0031048">
    <property type="term" value="P:regulatory ncRNA-mediated heterochromatin formation"/>
    <property type="evidence" value="ECO:0007669"/>
    <property type="project" value="TreeGrafter"/>
</dbReference>
<protein>
    <submittedName>
        <fullName evidence="5">NRDE-2, necessary for RNA interference-domain-containing protein</fullName>
    </submittedName>
</protein>
<comment type="subcellular location">
    <subcellularLocation>
        <location evidence="1">Nucleus</location>
    </subcellularLocation>
</comment>
<reference evidence="5" key="1">
    <citation type="journal article" date="2021" name="Nat. Commun.">
        <title>Genetic determinants of endophytism in the Arabidopsis root mycobiome.</title>
        <authorList>
            <person name="Mesny F."/>
            <person name="Miyauchi S."/>
            <person name="Thiergart T."/>
            <person name="Pickel B."/>
            <person name="Atanasova L."/>
            <person name="Karlsson M."/>
            <person name="Huettel B."/>
            <person name="Barry K.W."/>
            <person name="Haridas S."/>
            <person name="Chen C."/>
            <person name="Bauer D."/>
            <person name="Andreopoulos W."/>
            <person name="Pangilinan J."/>
            <person name="LaButti K."/>
            <person name="Riley R."/>
            <person name="Lipzen A."/>
            <person name="Clum A."/>
            <person name="Drula E."/>
            <person name="Henrissat B."/>
            <person name="Kohler A."/>
            <person name="Grigoriev I.V."/>
            <person name="Martin F.M."/>
            <person name="Hacquard S."/>
        </authorList>
    </citation>
    <scope>NUCLEOTIDE SEQUENCE</scope>
    <source>
        <strain evidence="5">MPI-CAGE-AT-0016</strain>
    </source>
</reference>
<feature type="compositionally biased region" description="Basic and acidic residues" evidence="4">
    <location>
        <begin position="109"/>
        <end position="134"/>
    </location>
</feature>
<dbReference type="EMBL" id="JAGPXD010000006">
    <property type="protein sequence ID" value="KAH7349415.1"/>
    <property type="molecule type" value="Genomic_DNA"/>
</dbReference>
<keyword evidence="6" id="KW-1185">Reference proteome</keyword>
<dbReference type="Proteomes" id="UP000813385">
    <property type="component" value="Unassembled WGS sequence"/>
</dbReference>
<feature type="region of interest" description="Disordered" evidence="4">
    <location>
        <begin position="207"/>
        <end position="286"/>
    </location>
</feature>
<sequence length="1138" mass="127307">MTGSAVPKFTSFKAKPSPAAEASHTPPADATAVPKFSSFKAKPAPSAEASHPPSDATAKPASDDKTRSKSRSSRHHGDAHRDRPSKRRAEHPPDQIPDRRRRHRTGSPPERDRALVRLDKKPEPEAPRKEPDLFFLDRRGDPLISRYHANDRAKVPLYRRSGRGRVLGSPGFLVLHREGKLDEFSIRLPGSRPSALRDRHLFDAAIRRRKPRRIKPTPPGQELPTGEEDFVPLSSKAGGHDPGEAPSSLPEDQGPDYRSIEGKAKAHEFSDSELDYSSDEETTGIDLSDPIRKRSIELSRQVKEHPDDIDAWLSLIDHQDTLLRATEGVGGEPTQAEVLSYADIKLSMYESAIQHAKTPEQQERLQLGILLEGAKVWSASKLERRWEDALKTHKSSFVLWRARLDLKLSTVKTFQFQDFKNMLLGRLQQTLAQTSHPSNPHPGATMTDSQVARHEQLIYIFLRLTRFIFDSGFRELAVAAWQALLEFNLFRPPGLAHAREGDILASFRDFWESEAPRIGEDNARGWAHFAQAAGEVDPPDPRTEEIEVVASRDMYKSWGATERLRTIACRHPARAMDEGNDDDPYRVVIFSDVEKLLFLIPGRVDPLVHEALVDGFLLFCDLPLLFGSSEWLKAAAADSHIITRSLDLELDVTVNDASLDPMEDQSKRQPEWSHEASRLTPSPDILISKDTWYRYFTGWVTRDRHQGGTVMVQQVLGTLTQLGINMQQEKLAEYRLALEWYAEPTLVKKRAKGLLRQFPSSRRLYTTYALAEFANGSADVARQVLTAASAIPGVNEEGLASTSCADDLQTSASATDMLLLWISRAWMELEIGDKTRAIICLCAASDLSFGASLGGSEPIVPSPPQLIMARQTLSSNMGYSFSESRLEEASLLAVALALFEYLTLPGGSEPASLSQGNIAAAMDRVWAASGELCTRGASRTAVHEGLLQASAKLLYFHASRGPFRNTFLREQLSKCVQLFPRNVMFLAMYAWTCYTFGIDDPAREMLRDVALARENDCLGNRIFAIRYELQRGNAHSTRAAFEKALKTPVCSSSAALWRAYIRFCQSRRELRAKAKDVFFRAIAACPWSKDLALEAFTTLVNVMDEFELRSMYNTMTSKGLRIHIDLDEFVEARKGGKR</sequence>
<evidence type="ECO:0000256" key="1">
    <source>
        <dbReference type="ARBA" id="ARBA00004123"/>
    </source>
</evidence>
<comment type="caution">
    <text evidence="5">The sequence shown here is derived from an EMBL/GenBank/DDBJ whole genome shotgun (WGS) entry which is preliminary data.</text>
</comment>
<dbReference type="OrthoDB" id="297219at2759"/>
<dbReference type="InterPro" id="IPR011990">
    <property type="entry name" value="TPR-like_helical_dom_sf"/>
</dbReference>
<evidence type="ECO:0000313" key="6">
    <source>
        <dbReference type="Proteomes" id="UP000813385"/>
    </source>
</evidence>
<gene>
    <name evidence="5" type="ORF">B0T11DRAFT_130785</name>
</gene>
<feature type="region of interest" description="Disordered" evidence="4">
    <location>
        <begin position="1"/>
        <end position="134"/>
    </location>
</feature>
<dbReference type="Pfam" id="PF08424">
    <property type="entry name" value="NRDE-2"/>
    <property type="match status" value="1"/>
</dbReference>
<dbReference type="GO" id="GO:1902369">
    <property type="term" value="P:negative regulation of RNA catabolic process"/>
    <property type="evidence" value="ECO:0007669"/>
    <property type="project" value="TreeGrafter"/>
</dbReference>
<feature type="compositionally biased region" description="Basic and acidic residues" evidence="4">
    <location>
        <begin position="258"/>
        <end position="270"/>
    </location>
</feature>
<dbReference type="AlphaFoldDB" id="A0A8K0WYX8"/>
<evidence type="ECO:0000256" key="2">
    <source>
        <dbReference type="ARBA" id="ARBA00009265"/>
    </source>
</evidence>
<accession>A0A8K0WYX8</accession>
<keyword evidence="3" id="KW-0539">Nucleus</keyword>
<feature type="compositionally biased region" description="Low complexity" evidence="4">
    <location>
        <begin position="34"/>
        <end position="56"/>
    </location>
</feature>
<dbReference type="Gene3D" id="1.25.40.10">
    <property type="entry name" value="Tetratricopeptide repeat domain"/>
    <property type="match status" value="1"/>
</dbReference>
<dbReference type="SUPFAM" id="SSF48452">
    <property type="entry name" value="TPR-like"/>
    <property type="match status" value="1"/>
</dbReference>
<organism evidence="5 6">
    <name type="scientific">Plectosphaerella cucumerina</name>
    <dbReference type="NCBI Taxonomy" id="40658"/>
    <lineage>
        <taxon>Eukaryota</taxon>
        <taxon>Fungi</taxon>
        <taxon>Dikarya</taxon>
        <taxon>Ascomycota</taxon>
        <taxon>Pezizomycotina</taxon>
        <taxon>Sordariomycetes</taxon>
        <taxon>Hypocreomycetidae</taxon>
        <taxon>Glomerellales</taxon>
        <taxon>Plectosphaerellaceae</taxon>
        <taxon>Plectosphaerella</taxon>
    </lineage>
</organism>
<dbReference type="InterPro" id="IPR013633">
    <property type="entry name" value="NRDE-2"/>
</dbReference>
<dbReference type="PANTHER" id="PTHR13471:SF0">
    <property type="entry name" value="NUCLEAR EXOSOME REGULATOR NRDE2"/>
    <property type="match status" value="1"/>
</dbReference>
<proteinExistence type="inferred from homology"/>
<name>A0A8K0WYX8_9PEZI</name>
<evidence type="ECO:0000256" key="4">
    <source>
        <dbReference type="SAM" id="MobiDB-lite"/>
    </source>
</evidence>
<evidence type="ECO:0000256" key="3">
    <source>
        <dbReference type="ARBA" id="ARBA00023242"/>
    </source>
</evidence>
<dbReference type="GO" id="GO:0071013">
    <property type="term" value="C:catalytic step 2 spliceosome"/>
    <property type="evidence" value="ECO:0007669"/>
    <property type="project" value="TreeGrafter"/>
</dbReference>
<comment type="similarity">
    <text evidence="2">Belongs to the NRDE2 family.</text>
</comment>
<dbReference type="PANTHER" id="PTHR13471">
    <property type="entry name" value="TETRATRICOPEPTIDE-LIKE HELICAL"/>
    <property type="match status" value="1"/>
</dbReference>